<dbReference type="GO" id="GO:0005874">
    <property type="term" value="C:microtubule"/>
    <property type="evidence" value="ECO:0007669"/>
    <property type="project" value="UniProtKB-KW"/>
</dbReference>
<dbReference type="FunFam" id="3.40.50.300:FF:000071">
    <property type="entry name" value="Cytoplasmic dynein heavy chain 1"/>
    <property type="match status" value="1"/>
</dbReference>
<evidence type="ECO:0000259" key="13">
    <source>
        <dbReference type="Pfam" id="PF08393"/>
    </source>
</evidence>
<dbReference type="GO" id="GO:0045505">
    <property type="term" value="F:dynein intermediate chain binding"/>
    <property type="evidence" value="ECO:0007669"/>
    <property type="project" value="InterPro"/>
</dbReference>
<keyword evidence="8" id="KW-0243">Dynein</keyword>
<keyword evidence="4" id="KW-0963">Cytoplasm</keyword>
<evidence type="ECO:0000256" key="5">
    <source>
        <dbReference type="ARBA" id="ARBA00022701"/>
    </source>
</evidence>
<evidence type="ECO:0000313" key="16">
    <source>
        <dbReference type="Proteomes" id="UP000230423"/>
    </source>
</evidence>
<dbReference type="GO" id="GO:0030286">
    <property type="term" value="C:dynein complex"/>
    <property type="evidence" value="ECO:0007669"/>
    <property type="project" value="UniProtKB-KW"/>
</dbReference>
<dbReference type="InterPro" id="IPR013602">
    <property type="entry name" value="Dynein_heavy_linker"/>
</dbReference>
<reference evidence="15 16" key="1">
    <citation type="submission" date="2015-09" db="EMBL/GenBank/DDBJ databases">
        <title>Draft genome of the parasitic nematode Teladorsagia circumcincta isolate WARC Sus (inbred).</title>
        <authorList>
            <person name="Mitreva M."/>
        </authorList>
    </citation>
    <scope>NUCLEOTIDE SEQUENCE [LARGE SCALE GENOMIC DNA]</scope>
    <source>
        <strain evidence="15 16">S</strain>
    </source>
</reference>
<dbReference type="Proteomes" id="UP000230423">
    <property type="component" value="Unassembled WGS sequence"/>
</dbReference>
<dbReference type="SUPFAM" id="SSF52540">
    <property type="entry name" value="P-loop containing nucleoside triphosphate hydrolases"/>
    <property type="match status" value="2"/>
</dbReference>
<dbReference type="Gene3D" id="3.40.50.300">
    <property type="entry name" value="P-loop containing nucleotide triphosphate hydrolases"/>
    <property type="match status" value="2"/>
</dbReference>
<dbReference type="InterPro" id="IPR042228">
    <property type="entry name" value="Dynein_linker_3"/>
</dbReference>
<dbReference type="Gene3D" id="3.20.180.20">
    <property type="entry name" value="Dynein heavy chain, N-terminal domain 2"/>
    <property type="match status" value="1"/>
</dbReference>
<dbReference type="GO" id="GO:0051959">
    <property type="term" value="F:dynein light intermediate chain binding"/>
    <property type="evidence" value="ECO:0007669"/>
    <property type="project" value="InterPro"/>
</dbReference>
<keyword evidence="10" id="KW-0505">Motor protein</keyword>
<organism evidence="15 16">
    <name type="scientific">Teladorsagia circumcincta</name>
    <name type="common">Brown stomach worm</name>
    <name type="synonym">Ostertagia circumcincta</name>
    <dbReference type="NCBI Taxonomy" id="45464"/>
    <lineage>
        <taxon>Eukaryota</taxon>
        <taxon>Metazoa</taxon>
        <taxon>Ecdysozoa</taxon>
        <taxon>Nematoda</taxon>
        <taxon>Chromadorea</taxon>
        <taxon>Rhabditida</taxon>
        <taxon>Rhabditina</taxon>
        <taxon>Rhabditomorpha</taxon>
        <taxon>Strongyloidea</taxon>
        <taxon>Trichostrongylidae</taxon>
        <taxon>Teladorsagia</taxon>
    </lineage>
</organism>
<dbReference type="InterPro" id="IPR011704">
    <property type="entry name" value="ATPase_dyneun-rel_AAA"/>
</dbReference>
<evidence type="ECO:0000256" key="9">
    <source>
        <dbReference type="ARBA" id="ARBA00023054"/>
    </source>
</evidence>
<evidence type="ECO:0000256" key="6">
    <source>
        <dbReference type="ARBA" id="ARBA00022741"/>
    </source>
</evidence>
<dbReference type="OrthoDB" id="5860554at2759"/>
<name>A0A2G9V3V5_TELCI</name>
<feature type="domain" description="Dynein heavy chain linker" evidence="13">
    <location>
        <begin position="1"/>
        <end position="140"/>
    </location>
</feature>
<dbReference type="Gene3D" id="1.20.58.1120">
    <property type="match status" value="1"/>
</dbReference>
<dbReference type="PANTHER" id="PTHR45703">
    <property type="entry name" value="DYNEIN HEAVY CHAIN"/>
    <property type="match status" value="1"/>
</dbReference>
<dbReference type="FunFam" id="3.20.180.20:FF:000002">
    <property type="entry name" value="Cytoplasmic dynein heavy chain 1"/>
    <property type="match status" value="1"/>
</dbReference>
<dbReference type="EMBL" id="KZ345037">
    <property type="protein sequence ID" value="PIO76652.1"/>
    <property type="molecule type" value="Genomic_DNA"/>
</dbReference>
<comment type="subcellular location">
    <subcellularLocation>
        <location evidence="1">Cytoplasm</location>
        <location evidence="1">Cytoskeleton</location>
    </subcellularLocation>
</comment>
<keyword evidence="6" id="KW-0547">Nucleotide-binding</keyword>
<dbReference type="AlphaFoldDB" id="A0A2G9V3V5"/>
<comment type="similarity">
    <text evidence="2">Belongs to the dynein heavy chain family.</text>
</comment>
<accession>A0A2G9V3V5</accession>
<dbReference type="InterPro" id="IPR026983">
    <property type="entry name" value="DHC"/>
</dbReference>
<evidence type="ECO:0000256" key="1">
    <source>
        <dbReference type="ARBA" id="ARBA00004245"/>
    </source>
</evidence>
<dbReference type="InterPro" id="IPR035699">
    <property type="entry name" value="AAA_6"/>
</dbReference>
<comment type="subunit">
    <text evidence="3">Consists of at least two heavy chains and a number of intermediate and light chains.</text>
</comment>
<proteinExistence type="inferred from homology"/>
<evidence type="ECO:0000256" key="2">
    <source>
        <dbReference type="ARBA" id="ARBA00008887"/>
    </source>
</evidence>
<dbReference type="GO" id="GO:0007018">
    <property type="term" value="P:microtubule-based movement"/>
    <property type="evidence" value="ECO:0007669"/>
    <property type="project" value="InterPro"/>
</dbReference>
<dbReference type="Gene3D" id="1.20.140.100">
    <property type="entry name" value="Dynein heavy chain, N-terminal domain 2"/>
    <property type="match status" value="1"/>
</dbReference>
<dbReference type="FunFam" id="1.20.58.1120:FF:000013">
    <property type="entry name" value="Dynein heavy chain-like protein"/>
    <property type="match status" value="1"/>
</dbReference>
<dbReference type="InterPro" id="IPR042222">
    <property type="entry name" value="Dynein_2_N"/>
</dbReference>
<keyword evidence="16" id="KW-1185">Reference proteome</keyword>
<keyword evidence="5" id="KW-0493">Microtubule</keyword>
<keyword evidence="11" id="KW-0206">Cytoskeleton</keyword>
<dbReference type="GO" id="GO:0016887">
    <property type="term" value="F:ATP hydrolysis activity"/>
    <property type="evidence" value="ECO:0007669"/>
    <property type="project" value="InterPro"/>
</dbReference>
<dbReference type="Pfam" id="PF07728">
    <property type="entry name" value="AAA_5"/>
    <property type="match status" value="1"/>
</dbReference>
<protein>
    <submittedName>
        <fullName evidence="15">Dynein heavy chain, region 2</fullName>
    </submittedName>
</protein>
<evidence type="ECO:0000259" key="14">
    <source>
        <dbReference type="Pfam" id="PF12774"/>
    </source>
</evidence>
<dbReference type="Pfam" id="PF12774">
    <property type="entry name" value="AAA_6"/>
    <property type="match status" value="1"/>
</dbReference>
<evidence type="ECO:0000256" key="11">
    <source>
        <dbReference type="ARBA" id="ARBA00023212"/>
    </source>
</evidence>
<keyword evidence="7" id="KW-0067">ATP-binding</keyword>
<sequence>MKKVTQSPRILDVVGMQGAQRLLDRLADMLSKIQKALGEYLERERASFPRFYFVGDEDLLEIMGNSKDITRLQKHLKKMFAGVTAIDVGEEDRIITALHSREGERVDLVQPVHTKDVRINDWLKALEAEMKHTLARLLGQSLIHFAKLDIDTVTPDEYMEWLDKYPAQVIGLTAEIWWSNQMEIVLSDSKGVESVEQAVSATLSLLADSVLKDQPAIRRKKIEALITEFVHKRDACRRLTADEVKSQSDFGWLQCMRFYFDPKQPDAARCCVVKIANAQFYYGFEYLGIQERLVRTPLTDRCYLTMTQALHSRLGGSPFGPAGTGKTESVKALGHQLGRFVLVFNCDETFDFQAMGRILVGLCQVGAWGCFDEFNRLEERMLSAVSQQIQTIQEAVRAGGEMTVDLVGKRLNVNSNIGIFITMNPGYSGRSNLPDNLKQTLVPKLVSEDIALLFSLLSDVFPSIHYTPNQMIELRQHIAQVCDELMLCHADVTGELGAAWIEKVLQLYQITNLNHGLMLVGPSGSGKTTAWKVLLKALERFEKIEGVAHVIDAKAMSKDALYGVLDPNTREWTDGLFTSVIRR</sequence>
<evidence type="ECO:0000256" key="7">
    <source>
        <dbReference type="ARBA" id="ARBA00022840"/>
    </source>
</evidence>
<evidence type="ECO:0000256" key="4">
    <source>
        <dbReference type="ARBA" id="ARBA00022490"/>
    </source>
</evidence>
<evidence type="ECO:0000256" key="8">
    <source>
        <dbReference type="ARBA" id="ARBA00023017"/>
    </source>
</evidence>
<evidence type="ECO:0000313" key="15">
    <source>
        <dbReference type="EMBL" id="PIO76652.1"/>
    </source>
</evidence>
<evidence type="ECO:0000256" key="10">
    <source>
        <dbReference type="ARBA" id="ARBA00023175"/>
    </source>
</evidence>
<evidence type="ECO:0000259" key="12">
    <source>
        <dbReference type="Pfam" id="PF07728"/>
    </source>
</evidence>
<feature type="domain" description="ATPase dynein-related AAA" evidence="12">
    <location>
        <begin position="517"/>
        <end position="579"/>
    </location>
</feature>
<dbReference type="GO" id="GO:0005524">
    <property type="term" value="F:ATP binding"/>
    <property type="evidence" value="ECO:0007669"/>
    <property type="project" value="UniProtKB-KW"/>
</dbReference>
<gene>
    <name evidence="15" type="ORF">TELCIR_01246</name>
</gene>
<keyword evidence="9" id="KW-0175">Coiled coil</keyword>
<feature type="domain" description="Dynein heavy chain hydrolytic ATP-binding dynein motor region" evidence="14">
    <location>
        <begin position="282"/>
        <end position="440"/>
    </location>
</feature>
<dbReference type="PANTHER" id="PTHR45703:SF36">
    <property type="entry name" value="DYNEIN HEAVY CHAIN, CYTOPLASMIC"/>
    <property type="match status" value="1"/>
</dbReference>
<evidence type="ECO:0000256" key="3">
    <source>
        <dbReference type="ARBA" id="ARBA00011655"/>
    </source>
</evidence>
<dbReference type="Pfam" id="PF08393">
    <property type="entry name" value="DHC_N2"/>
    <property type="match status" value="1"/>
</dbReference>
<dbReference type="InterPro" id="IPR027417">
    <property type="entry name" value="P-loop_NTPase"/>
</dbReference>